<sequence>MALALPPRTPLALATLGTAPFVVAAIGAATDTVFTPFPYSSVESIIHFGIIVLSFLTGILWGFASHSAKGQASYAYITGAIPVLYVFFAVVGTDADKLEALMFGFPALLTIDTSFQHSRLAPRWWLTLRIPTTLVIIACLTVTRLSI</sequence>
<reference evidence="2" key="2">
    <citation type="submission" date="2020-09" db="EMBL/GenBank/DDBJ databases">
        <authorList>
            <person name="Sun Q."/>
            <person name="Zhou Y."/>
        </authorList>
    </citation>
    <scope>NUCLEOTIDE SEQUENCE</scope>
    <source>
        <strain evidence="2">CGMCC 1.15880</strain>
    </source>
</reference>
<evidence type="ECO:0000256" key="1">
    <source>
        <dbReference type="SAM" id="Phobius"/>
    </source>
</evidence>
<comment type="caution">
    <text evidence="2">The sequence shown here is derived from an EMBL/GenBank/DDBJ whole genome shotgun (WGS) entry which is preliminary data.</text>
</comment>
<evidence type="ECO:0000313" key="2">
    <source>
        <dbReference type="EMBL" id="GGA31069.1"/>
    </source>
</evidence>
<name>A0A916R4V0_9RHOB</name>
<dbReference type="AlphaFoldDB" id="A0A916R4V0"/>
<accession>A0A916R4V0</accession>
<feature type="transmembrane region" description="Helical" evidence="1">
    <location>
        <begin position="75"/>
        <end position="93"/>
    </location>
</feature>
<keyword evidence="1" id="KW-1133">Transmembrane helix</keyword>
<organism evidence="2 3">
    <name type="scientific">Neptunicoccus cionae</name>
    <dbReference type="NCBI Taxonomy" id="2035344"/>
    <lineage>
        <taxon>Bacteria</taxon>
        <taxon>Pseudomonadati</taxon>
        <taxon>Pseudomonadota</taxon>
        <taxon>Alphaproteobacteria</taxon>
        <taxon>Rhodobacterales</taxon>
        <taxon>Paracoccaceae</taxon>
        <taxon>Neptunicoccus</taxon>
    </lineage>
</organism>
<keyword evidence="3" id="KW-1185">Reference proteome</keyword>
<reference evidence="2" key="1">
    <citation type="journal article" date="2014" name="Int. J. Syst. Evol. Microbiol.">
        <title>Complete genome sequence of Corynebacterium casei LMG S-19264T (=DSM 44701T), isolated from a smear-ripened cheese.</title>
        <authorList>
            <consortium name="US DOE Joint Genome Institute (JGI-PGF)"/>
            <person name="Walter F."/>
            <person name="Albersmeier A."/>
            <person name="Kalinowski J."/>
            <person name="Ruckert C."/>
        </authorList>
    </citation>
    <scope>NUCLEOTIDE SEQUENCE</scope>
    <source>
        <strain evidence="2">CGMCC 1.15880</strain>
    </source>
</reference>
<keyword evidence="1" id="KW-0472">Membrane</keyword>
<dbReference type="RefSeq" id="WP_188678422.1">
    <property type="nucleotide sequence ID" value="NZ_BMKA01000008.1"/>
</dbReference>
<proteinExistence type="predicted"/>
<gene>
    <name evidence="2" type="ORF">GCM10011498_35320</name>
</gene>
<dbReference type="PANTHER" id="PTHR15887:SF1">
    <property type="entry name" value="TRANSMEMBRANE PROTEIN 69"/>
    <property type="match status" value="1"/>
</dbReference>
<dbReference type="EMBL" id="BMKA01000008">
    <property type="protein sequence ID" value="GGA31069.1"/>
    <property type="molecule type" value="Genomic_DNA"/>
</dbReference>
<protein>
    <submittedName>
        <fullName evidence="2">Membrane protein</fullName>
    </submittedName>
</protein>
<feature type="transmembrane region" description="Helical" evidence="1">
    <location>
        <begin position="45"/>
        <end position="63"/>
    </location>
</feature>
<dbReference type="Proteomes" id="UP000628017">
    <property type="component" value="Unassembled WGS sequence"/>
</dbReference>
<dbReference type="InterPro" id="IPR021836">
    <property type="entry name" value="DUF3429"/>
</dbReference>
<dbReference type="PANTHER" id="PTHR15887">
    <property type="entry name" value="TRANSMEMBRANE PROTEIN 69"/>
    <property type="match status" value="1"/>
</dbReference>
<keyword evidence="1" id="KW-0812">Transmembrane</keyword>
<feature type="transmembrane region" description="Helical" evidence="1">
    <location>
        <begin position="124"/>
        <end position="143"/>
    </location>
</feature>
<evidence type="ECO:0000313" key="3">
    <source>
        <dbReference type="Proteomes" id="UP000628017"/>
    </source>
</evidence>
<dbReference type="Pfam" id="PF11911">
    <property type="entry name" value="DUF3429"/>
    <property type="match status" value="1"/>
</dbReference>